<proteinExistence type="predicted"/>
<dbReference type="InterPro" id="IPR021027">
    <property type="entry name" value="Transposase_put_HTH"/>
</dbReference>
<organism evidence="4 5">
    <name type="scientific">Moorena producens PAL-8-15-08-1</name>
    <dbReference type="NCBI Taxonomy" id="1458985"/>
    <lineage>
        <taxon>Bacteria</taxon>
        <taxon>Bacillati</taxon>
        <taxon>Cyanobacteriota</taxon>
        <taxon>Cyanophyceae</taxon>
        <taxon>Coleofasciculales</taxon>
        <taxon>Coleofasciculaceae</taxon>
        <taxon>Moorena</taxon>
    </lineage>
</organism>
<dbReference type="KEGG" id="mpro:BJP34_03425"/>
<evidence type="ECO:0000259" key="2">
    <source>
        <dbReference type="Pfam" id="PF01385"/>
    </source>
</evidence>
<dbReference type="RefSeq" id="WP_070391129.1">
    <property type="nucleotide sequence ID" value="NZ_CP017599.1"/>
</dbReference>
<evidence type="ECO:0000256" key="1">
    <source>
        <dbReference type="SAM" id="MobiDB-lite"/>
    </source>
</evidence>
<dbReference type="EMBL" id="CP017599">
    <property type="protein sequence ID" value="AOW98622.1"/>
    <property type="molecule type" value="Genomic_DNA"/>
</dbReference>
<evidence type="ECO:0000259" key="3">
    <source>
        <dbReference type="Pfam" id="PF12323"/>
    </source>
</evidence>
<feature type="domain" description="Transposase putative helix-turn-helix" evidence="3">
    <location>
        <begin position="1"/>
        <end position="45"/>
    </location>
</feature>
<dbReference type="Pfam" id="PF12323">
    <property type="entry name" value="HTH_OrfB_IS605"/>
    <property type="match status" value="1"/>
</dbReference>
<dbReference type="Pfam" id="PF01385">
    <property type="entry name" value="OrfB_IS605"/>
    <property type="match status" value="1"/>
</dbReference>
<protein>
    <submittedName>
        <fullName evidence="4">Transposase</fullName>
    </submittedName>
</protein>
<feature type="domain" description="Probable transposase IS891/IS1136/IS1341" evidence="2">
    <location>
        <begin position="234"/>
        <end position="319"/>
    </location>
</feature>
<evidence type="ECO:0000313" key="5">
    <source>
        <dbReference type="Proteomes" id="UP000177870"/>
    </source>
</evidence>
<evidence type="ECO:0000313" key="4">
    <source>
        <dbReference type="EMBL" id="AOW98622.1"/>
    </source>
</evidence>
<name>A0A1D8TM25_9CYAN</name>
<dbReference type="NCBIfam" id="NF040570">
    <property type="entry name" value="guided_TnpB"/>
    <property type="match status" value="1"/>
</dbReference>
<dbReference type="STRING" id="1458985.BJP34_03425"/>
<dbReference type="OrthoDB" id="438679at2"/>
<dbReference type="AlphaFoldDB" id="A0A1D8TM25"/>
<feature type="compositionally biased region" description="Basic residues" evidence="1">
    <location>
        <begin position="254"/>
        <end position="274"/>
    </location>
</feature>
<gene>
    <name evidence="4" type="ORF">BJP34_03425</name>
</gene>
<feature type="region of interest" description="Disordered" evidence="1">
    <location>
        <begin position="254"/>
        <end position="280"/>
    </location>
</feature>
<sequence>MKYTYQYKAFITTEQKLEFNFWLRVCRYWYNRQLGERFDWWERHRTPVNSCPLICHLPELRDRPSYYSQKKLLPGLKHSEIRVNWSGENLEFSRVPANTLQEVCKRVDKAFERFISGDKNNKRSGKPRFKSHARYRSFIVEGAGLSLHSCSVGGKFIYLKIPKIGLVKIRSHRHIPDGAILKQVQFINKNDGWFVNRKLDDPTVPNTPSEKIIPNWDNSMGMDAVLQWDHYLATSEGVKLPSVKYLRRNQAKLSKISRKKNERKRGSKARRKLAKREGRVHQQIARARKDFQYKTAHSLMRTGKKVFFHEKLNLKGLTRRNSPKPDKSGKYLPNGQSAKSGLNLSWADAAFGEFFLILGHIAEKAGAIVISKNPAYTSLVLSYRDQVIFTDCSIREYWDEIENLWVDRDINAAINIKRVGLDVFPTIKRRKGAIVVVGSTTDDTSKEVLRILRSV</sequence>
<accession>A0A1D8TM25</accession>
<dbReference type="Proteomes" id="UP000177870">
    <property type="component" value="Chromosome"/>
</dbReference>
<reference evidence="5" key="1">
    <citation type="submission" date="2016-10" db="EMBL/GenBank/DDBJ databases">
        <title>Comparative genomics uncovers the prolific and rare metabolic potential of the cyanobacterial genus Moorea.</title>
        <authorList>
            <person name="Leao T."/>
            <person name="Castelao G."/>
            <person name="Korobeynikov A."/>
            <person name="Monroe E.A."/>
            <person name="Podell S."/>
            <person name="Glukhov E."/>
            <person name="Allen E."/>
            <person name="Gerwick W.H."/>
            <person name="Gerwick L."/>
        </authorList>
    </citation>
    <scope>NUCLEOTIDE SEQUENCE [LARGE SCALE GENOMIC DNA]</scope>
    <source>
        <strain evidence="5">PAL-8-15-08-1</strain>
    </source>
</reference>
<dbReference type="InterPro" id="IPR001959">
    <property type="entry name" value="Transposase"/>
</dbReference>